<dbReference type="PANTHER" id="PTHR12677:SF59">
    <property type="entry name" value="GOLGI APPARATUS MEMBRANE PROTEIN TVP38-RELATED"/>
    <property type="match status" value="1"/>
</dbReference>
<evidence type="ECO:0000313" key="8">
    <source>
        <dbReference type="EMBL" id="QOW61999.1"/>
    </source>
</evidence>
<evidence type="ECO:0000259" key="7">
    <source>
        <dbReference type="Pfam" id="PF09335"/>
    </source>
</evidence>
<evidence type="ECO:0000256" key="4">
    <source>
        <dbReference type="ARBA" id="ARBA00022989"/>
    </source>
</evidence>
<evidence type="ECO:0000256" key="6">
    <source>
        <dbReference type="RuleBase" id="RU366058"/>
    </source>
</evidence>
<name>A0A7S7AXP8_9SPIR</name>
<feature type="transmembrane region" description="Helical" evidence="6">
    <location>
        <begin position="38"/>
        <end position="57"/>
    </location>
</feature>
<keyword evidence="2 6" id="KW-1003">Cell membrane</keyword>
<dbReference type="InterPro" id="IPR015414">
    <property type="entry name" value="TMEM64"/>
</dbReference>
<feature type="transmembrane region" description="Helical" evidence="6">
    <location>
        <begin position="63"/>
        <end position="86"/>
    </location>
</feature>
<gene>
    <name evidence="8" type="ORF">IFE08_06615</name>
</gene>
<evidence type="ECO:0000256" key="1">
    <source>
        <dbReference type="ARBA" id="ARBA00004651"/>
    </source>
</evidence>
<keyword evidence="3 6" id="KW-0812">Transmembrane</keyword>
<dbReference type="GO" id="GO:0005886">
    <property type="term" value="C:plasma membrane"/>
    <property type="evidence" value="ECO:0007669"/>
    <property type="project" value="UniProtKB-SubCell"/>
</dbReference>
<dbReference type="AlphaFoldDB" id="A0A7S7AXP8"/>
<evidence type="ECO:0000256" key="2">
    <source>
        <dbReference type="ARBA" id="ARBA00022475"/>
    </source>
</evidence>
<dbReference type="InterPro" id="IPR032816">
    <property type="entry name" value="VTT_dom"/>
</dbReference>
<feature type="transmembrane region" description="Helical" evidence="6">
    <location>
        <begin position="126"/>
        <end position="144"/>
    </location>
</feature>
<sequence>MKKKQIVKIIFIFIIILTSFYVLKYFPPAEIRSKIESFGIYSPFVYVILFSVLPAFLFPVPPLALAAGILFGVIHGTIYTLIGAVINSTVMFFCARYTAKDFFENFISKVTKKDLQKKLINENQKGLTYIFFIMRLVPLVSYNLINYLAGLTGIHYRNYIISTIIGIIPGTIIFLNMGDKLLNIKSIGFTVSVILFLLLTAISGILLKIHLKKDKERANGNDNNSRL</sequence>
<organism evidence="8 9">
    <name type="scientific">Treponema pedis</name>
    <dbReference type="NCBI Taxonomy" id="409322"/>
    <lineage>
        <taxon>Bacteria</taxon>
        <taxon>Pseudomonadati</taxon>
        <taxon>Spirochaetota</taxon>
        <taxon>Spirochaetia</taxon>
        <taxon>Spirochaetales</taxon>
        <taxon>Treponemataceae</taxon>
        <taxon>Treponema</taxon>
    </lineage>
</organism>
<protein>
    <recommendedName>
        <fullName evidence="6">TVP38/TMEM64 family membrane protein</fullName>
    </recommendedName>
</protein>
<feature type="transmembrane region" description="Helical" evidence="6">
    <location>
        <begin position="187"/>
        <end position="207"/>
    </location>
</feature>
<dbReference type="PANTHER" id="PTHR12677">
    <property type="entry name" value="GOLGI APPARATUS MEMBRANE PROTEIN TVP38-RELATED"/>
    <property type="match status" value="1"/>
</dbReference>
<proteinExistence type="inferred from homology"/>
<dbReference type="RefSeq" id="WP_194077495.1">
    <property type="nucleotide sequence ID" value="NZ_CP061839.1"/>
</dbReference>
<reference evidence="8 9" key="1">
    <citation type="submission" date="2020-09" db="EMBL/GenBank/DDBJ databases">
        <title>Characterization of Treponema spp. from bovine digital dermatitis in Korea.</title>
        <authorList>
            <person name="Espiritu H.M."/>
            <person name="Cho Y.I."/>
            <person name="Mamuad L."/>
        </authorList>
    </citation>
    <scope>NUCLEOTIDE SEQUENCE [LARGE SCALE GENOMIC DNA]</scope>
    <source>
        <strain evidence="8 9">KS1</strain>
    </source>
</reference>
<evidence type="ECO:0000313" key="9">
    <source>
        <dbReference type="Proteomes" id="UP000593915"/>
    </source>
</evidence>
<accession>A0A7S7AXP8</accession>
<dbReference type="Pfam" id="PF09335">
    <property type="entry name" value="VTT_dom"/>
    <property type="match status" value="1"/>
</dbReference>
<evidence type="ECO:0000256" key="3">
    <source>
        <dbReference type="ARBA" id="ARBA00022692"/>
    </source>
</evidence>
<feature type="transmembrane region" description="Helical" evidence="6">
    <location>
        <begin position="156"/>
        <end position="175"/>
    </location>
</feature>
<comment type="subcellular location">
    <subcellularLocation>
        <location evidence="1 6">Cell membrane</location>
        <topology evidence="1 6">Multi-pass membrane protein</topology>
    </subcellularLocation>
</comment>
<feature type="domain" description="VTT" evidence="7">
    <location>
        <begin position="58"/>
        <end position="179"/>
    </location>
</feature>
<evidence type="ECO:0000256" key="5">
    <source>
        <dbReference type="ARBA" id="ARBA00023136"/>
    </source>
</evidence>
<dbReference type="Proteomes" id="UP000593915">
    <property type="component" value="Chromosome"/>
</dbReference>
<feature type="transmembrane region" description="Helical" evidence="6">
    <location>
        <begin position="6"/>
        <end position="26"/>
    </location>
</feature>
<dbReference type="EMBL" id="CP061839">
    <property type="protein sequence ID" value="QOW61999.1"/>
    <property type="molecule type" value="Genomic_DNA"/>
</dbReference>
<keyword evidence="5 6" id="KW-0472">Membrane</keyword>
<comment type="similarity">
    <text evidence="6">Belongs to the TVP38/TMEM64 family.</text>
</comment>
<keyword evidence="4 6" id="KW-1133">Transmembrane helix</keyword>